<feature type="region of interest" description="Disordered" evidence="1">
    <location>
        <begin position="36"/>
        <end position="55"/>
    </location>
</feature>
<feature type="region of interest" description="Disordered" evidence="1">
    <location>
        <begin position="60"/>
        <end position="79"/>
    </location>
</feature>
<accession>A0A427A7D3</accession>
<organism evidence="2 3">
    <name type="scientific">Ensete ventricosum</name>
    <name type="common">Abyssinian banana</name>
    <name type="synonym">Musa ensete</name>
    <dbReference type="NCBI Taxonomy" id="4639"/>
    <lineage>
        <taxon>Eukaryota</taxon>
        <taxon>Viridiplantae</taxon>
        <taxon>Streptophyta</taxon>
        <taxon>Embryophyta</taxon>
        <taxon>Tracheophyta</taxon>
        <taxon>Spermatophyta</taxon>
        <taxon>Magnoliopsida</taxon>
        <taxon>Liliopsida</taxon>
        <taxon>Zingiberales</taxon>
        <taxon>Musaceae</taxon>
        <taxon>Ensete</taxon>
    </lineage>
</organism>
<name>A0A427A7D3_ENSVE</name>
<feature type="compositionally biased region" description="Basic and acidic residues" evidence="1">
    <location>
        <begin position="187"/>
        <end position="205"/>
    </location>
</feature>
<reference evidence="2 3" key="1">
    <citation type="journal article" date="2014" name="Agronomy (Basel)">
        <title>A Draft Genome Sequence for Ensete ventricosum, the Drought-Tolerant Tree Against Hunger.</title>
        <authorList>
            <person name="Harrison J."/>
            <person name="Moore K.A."/>
            <person name="Paszkiewicz K."/>
            <person name="Jones T."/>
            <person name="Grant M."/>
            <person name="Ambacheew D."/>
            <person name="Muzemil S."/>
            <person name="Studholme D.J."/>
        </authorList>
    </citation>
    <scope>NUCLEOTIDE SEQUENCE [LARGE SCALE GENOMIC DNA]</scope>
</reference>
<feature type="region of interest" description="Disordered" evidence="1">
    <location>
        <begin position="165"/>
        <end position="205"/>
    </location>
</feature>
<dbReference type="PANTHER" id="PTHR33448:SF3">
    <property type="entry name" value="OS09G0370000 PROTEIN"/>
    <property type="match status" value="1"/>
</dbReference>
<dbReference type="EMBL" id="AMZH03003508">
    <property type="protein sequence ID" value="RRT72113.1"/>
    <property type="molecule type" value="Genomic_DNA"/>
</dbReference>
<feature type="region of interest" description="Disordered" evidence="1">
    <location>
        <begin position="85"/>
        <end position="105"/>
    </location>
</feature>
<feature type="compositionally biased region" description="Acidic residues" evidence="1">
    <location>
        <begin position="165"/>
        <end position="182"/>
    </location>
</feature>
<dbReference type="Proteomes" id="UP000287651">
    <property type="component" value="Unassembled WGS sequence"/>
</dbReference>
<proteinExistence type="predicted"/>
<protein>
    <submittedName>
        <fullName evidence="2">Uncharacterized protein</fullName>
    </submittedName>
</protein>
<gene>
    <name evidence="2" type="ORF">B296_00011567</name>
</gene>
<dbReference type="PANTHER" id="PTHR33448">
    <property type="entry name" value="CHLOROPLAST PROTEIN HCF243-RELATED"/>
    <property type="match status" value="1"/>
</dbReference>
<sequence length="247" mass="27491">MKRRVGGSGGAPTDLLVCFPSRAHLTLMPKPICSPSRTAEAGKRHQARSGTRGQVSPLFRTKSKSKSMSSEIAEPTSPKVTCAGQIKVRPRSRTRPPPRGGGDKNWLSVVEQIERLQKQRKRAHWLDTGSLKKDIMHVIGALRGLRFNMRCFGAFQGPVDCITDEEDGEGCEEEQEEEEEAETSTASKDEAGEEVTAKTIKEEEKDKESLVLMSYAPDFFKLSTDIAKETWVVGSMDPLARSRSWRR</sequence>
<evidence type="ECO:0000313" key="2">
    <source>
        <dbReference type="EMBL" id="RRT72113.1"/>
    </source>
</evidence>
<dbReference type="AlphaFoldDB" id="A0A427A7D3"/>
<comment type="caution">
    <text evidence="2">The sequence shown here is derived from an EMBL/GenBank/DDBJ whole genome shotgun (WGS) entry which is preliminary data.</text>
</comment>
<evidence type="ECO:0000313" key="3">
    <source>
        <dbReference type="Proteomes" id="UP000287651"/>
    </source>
</evidence>
<evidence type="ECO:0000256" key="1">
    <source>
        <dbReference type="SAM" id="MobiDB-lite"/>
    </source>
</evidence>